<dbReference type="InterPro" id="IPR001936">
    <property type="entry name" value="RasGAP_dom"/>
</dbReference>
<dbReference type="PANTHER" id="PTHR14149">
    <property type="entry name" value="RAS GTPASE-ACTIVATING PROTEIN WITH IQ MOTIF"/>
    <property type="match status" value="1"/>
</dbReference>
<dbReference type="STRING" id="5454.A0A163HQP8"/>
<reference evidence="4 5" key="1">
    <citation type="journal article" date="2016" name="Sci. Rep.">
        <title>Draft genome sequencing and secretome analysis of fungal phytopathogen Ascochyta rabiei provides insight into the necrotrophic effector repertoire.</title>
        <authorList>
            <person name="Verma S."/>
            <person name="Gazara R.K."/>
            <person name="Nizam S."/>
            <person name="Parween S."/>
            <person name="Chattopadhyay D."/>
            <person name="Verma P.K."/>
        </authorList>
    </citation>
    <scope>NUCLEOTIDE SEQUENCE [LARGE SCALE GENOMIC DNA]</scope>
    <source>
        <strain evidence="4 5">ArDII</strain>
    </source>
</reference>
<dbReference type="GO" id="GO:0005096">
    <property type="term" value="F:GTPase activator activity"/>
    <property type="evidence" value="ECO:0007669"/>
    <property type="project" value="TreeGrafter"/>
</dbReference>
<feature type="coiled-coil region" evidence="1">
    <location>
        <begin position="60"/>
        <end position="87"/>
    </location>
</feature>
<dbReference type="CDD" id="cd05132">
    <property type="entry name" value="RasGAP_GAPA"/>
    <property type="match status" value="1"/>
</dbReference>
<dbReference type="InterPro" id="IPR000593">
    <property type="entry name" value="RasGAP_C"/>
</dbReference>
<keyword evidence="5" id="KW-1185">Reference proteome</keyword>
<comment type="caution">
    <text evidence="4">The sequence shown here is derived from an EMBL/GenBank/DDBJ whole genome shotgun (WGS) entry which is preliminary data.</text>
</comment>
<organism evidence="4 5">
    <name type="scientific">Didymella rabiei</name>
    <name type="common">Chickpea ascochyta blight fungus</name>
    <name type="synonym">Mycosphaerella rabiei</name>
    <dbReference type="NCBI Taxonomy" id="5454"/>
    <lineage>
        <taxon>Eukaryota</taxon>
        <taxon>Fungi</taxon>
        <taxon>Dikarya</taxon>
        <taxon>Ascomycota</taxon>
        <taxon>Pezizomycotina</taxon>
        <taxon>Dothideomycetes</taxon>
        <taxon>Pleosporomycetidae</taxon>
        <taxon>Pleosporales</taxon>
        <taxon>Pleosporineae</taxon>
        <taxon>Didymellaceae</taxon>
        <taxon>Ascochyta</taxon>
    </lineage>
</organism>
<dbReference type="SMART" id="SM00323">
    <property type="entry name" value="RasGAP"/>
    <property type="match status" value="1"/>
</dbReference>
<sequence>MAVSMLHAPSRASTSSTTSSFVPVSRQNTMSSHDGSRSVRQSKRYSVTALYLSMSAKDKELEIEDDLARAQKILRELKTKISSQSKKNFVLEKDVRYLDSRIALLIQNRMALEEQNEVASHLEDGLELQEGSFPNDEKTQKYGNLLFLLQSEPRHIAHLCRLVSMAEIDALLQTVMFTIYGNQYESREEHLLLTMFQSVLTYQFDNTPDYSSLLRANTPVSRMMTTYTRRGPGQSYLKVVLQDSINSLIELKDLDLEINPLKVYEKMVSELEEQGNLPPHLPKGVTAEQAAENEKVQQIIAPRLNMLMEIANNFLSTIIKGLEETPYGIRWICKQIRSLSRRKYPDAQDQTICTLIGGFFFLRFINPAIVTPRSYMLIDATPAENPKRTLTYIAKMLQNLANKPSYAKEPYMAKLQPFIHQNKDRINKFLLDLCEVQDFYETLEMDNYVALSKRDLELSITLNEVYATHQLLERHATELVSSKLARRDDAKDKVTDLLQARDDSSHLGVILQELGPAPAQLPRKENRAINLPLFSKWETPLDDLTAALDITQEEIYFMEAKGTFVMILRSLPPHTSVTRRPLRLDRIAEAAATTKNDSIMVKKGIRSMELLSQLQDLGVIDKEDGFSLLRDEVEQELVHLGSMKEKTIEETRKLEEVYRTIRDHNNYLVGQLETYKSYLHNVRSQSEGKTRKQQKHQVLGPYKFTHQQLEREGVIQKSNVPENRRANIYFNFTSPLPGTFVISLHYKGRNRGLLELDLKLDDLLEMQKDNQEDLDLEYVQFNVSKVLVLLNRRFARKKGW</sequence>
<feature type="region of interest" description="Disordered" evidence="2">
    <location>
        <begin position="1"/>
        <end position="40"/>
    </location>
</feature>
<dbReference type="GO" id="GO:0046580">
    <property type="term" value="P:negative regulation of Ras protein signal transduction"/>
    <property type="evidence" value="ECO:0007669"/>
    <property type="project" value="TreeGrafter"/>
</dbReference>
<dbReference type="PANTHER" id="PTHR14149:SF17">
    <property type="entry name" value="GTPASE-ACTIVATING PROTEIN"/>
    <property type="match status" value="1"/>
</dbReference>
<proteinExistence type="predicted"/>
<dbReference type="GO" id="GO:0007165">
    <property type="term" value="P:signal transduction"/>
    <property type="evidence" value="ECO:0007669"/>
    <property type="project" value="UniProtKB-ARBA"/>
</dbReference>
<evidence type="ECO:0000313" key="4">
    <source>
        <dbReference type="EMBL" id="KZM25416.1"/>
    </source>
</evidence>
<protein>
    <submittedName>
        <fullName evidence="4">Ras GTPase activator</fullName>
    </submittedName>
</protein>
<evidence type="ECO:0000256" key="1">
    <source>
        <dbReference type="SAM" id="Coils"/>
    </source>
</evidence>
<dbReference type="Gene3D" id="1.10.506.10">
    <property type="entry name" value="GTPase Activation - p120gap, domain 1"/>
    <property type="match status" value="1"/>
</dbReference>
<evidence type="ECO:0000256" key="2">
    <source>
        <dbReference type="SAM" id="MobiDB-lite"/>
    </source>
</evidence>
<dbReference type="AlphaFoldDB" id="A0A163HQP8"/>
<dbReference type="GO" id="GO:0005938">
    <property type="term" value="C:cell cortex"/>
    <property type="evidence" value="ECO:0007669"/>
    <property type="project" value="TreeGrafter"/>
</dbReference>
<evidence type="ECO:0000259" key="3">
    <source>
        <dbReference type="PROSITE" id="PS50018"/>
    </source>
</evidence>
<dbReference type="Proteomes" id="UP000076837">
    <property type="component" value="Unassembled WGS sequence"/>
</dbReference>
<dbReference type="SUPFAM" id="SSF48350">
    <property type="entry name" value="GTPase activation domain, GAP"/>
    <property type="match status" value="1"/>
</dbReference>
<dbReference type="EMBL" id="JYNV01000129">
    <property type="protein sequence ID" value="KZM25416.1"/>
    <property type="molecule type" value="Genomic_DNA"/>
</dbReference>
<accession>A0A163HQP8</accession>
<feature type="compositionally biased region" description="Low complexity" evidence="2">
    <location>
        <begin position="8"/>
        <end position="26"/>
    </location>
</feature>
<dbReference type="Pfam" id="PF03836">
    <property type="entry name" value="RasGAP_C"/>
    <property type="match status" value="1"/>
</dbReference>
<dbReference type="InterPro" id="IPR023152">
    <property type="entry name" value="RasGAP_CS"/>
</dbReference>
<dbReference type="PROSITE" id="PS50018">
    <property type="entry name" value="RAS_GTPASE_ACTIV_2"/>
    <property type="match status" value="1"/>
</dbReference>
<name>A0A163HQP8_DIDRA</name>
<feature type="domain" description="Ras-GAP" evidence="3">
    <location>
        <begin position="187"/>
        <end position="402"/>
    </location>
</feature>
<evidence type="ECO:0000313" key="5">
    <source>
        <dbReference type="Proteomes" id="UP000076837"/>
    </source>
</evidence>
<dbReference type="Pfam" id="PF00616">
    <property type="entry name" value="RasGAP"/>
    <property type="match status" value="1"/>
</dbReference>
<dbReference type="PROSITE" id="PS00509">
    <property type="entry name" value="RAS_GTPASE_ACTIV_1"/>
    <property type="match status" value="1"/>
</dbReference>
<gene>
    <name evidence="4" type="ORF">ST47_g3440</name>
</gene>
<dbReference type="SUPFAM" id="SSF143885">
    <property type="entry name" value="RGC domain-like"/>
    <property type="match status" value="1"/>
</dbReference>
<dbReference type="InterPro" id="IPR008936">
    <property type="entry name" value="Rho_GTPase_activation_prot"/>
</dbReference>
<keyword evidence="1" id="KW-0175">Coiled coil</keyword>